<reference evidence="2 3" key="1">
    <citation type="submission" date="2018-05" db="EMBL/GenBank/DDBJ databases">
        <title>Genetic diversity of glacier-inhabiting Cryobacterium bacteria in China and description of Cryobacterium mengkeensis sp. nov. and Arthrobacter glacialis sp. nov.</title>
        <authorList>
            <person name="Liu Q."/>
            <person name="Xin Y.-H."/>
        </authorList>
    </citation>
    <scope>NUCLEOTIDE SEQUENCE [LARGE SCALE GENOMIC DNA]</scope>
    <source>
        <strain evidence="2 3">SK-1</strain>
    </source>
</reference>
<proteinExistence type="predicted"/>
<sequence>MEESRPAGPAVEVQDELIDALVQASFMTMAVLSKVAAEHDLSLTQLRVFAILRDRRLRMAGLAEYLGLEKSTMTGLVDRAEKRGLLERAPSPADRRAVDVFLSAAGIDLTERLYAEILRALSPMTSALSPTEQRRLQTLIERMLGGSAA</sequence>
<dbReference type="PROSITE" id="PS50995">
    <property type="entry name" value="HTH_MARR_2"/>
    <property type="match status" value="1"/>
</dbReference>
<name>A0A317ZPL1_9MICO</name>
<dbReference type="InterPro" id="IPR036388">
    <property type="entry name" value="WH-like_DNA-bd_sf"/>
</dbReference>
<dbReference type="InterPro" id="IPR000835">
    <property type="entry name" value="HTH_MarR-typ"/>
</dbReference>
<dbReference type="InterPro" id="IPR039422">
    <property type="entry name" value="MarR/SlyA-like"/>
</dbReference>
<dbReference type="Pfam" id="PF12802">
    <property type="entry name" value="MarR_2"/>
    <property type="match status" value="1"/>
</dbReference>
<dbReference type="PRINTS" id="PR00598">
    <property type="entry name" value="HTHMARR"/>
</dbReference>
<dbReference type="AlphaFoldDB" id="A0A317ZPL1"/>
<keyword evidence="3" id="KW-1185">Reference proteome</keyword>
<dbReference type="SMART" id="SM00347">
    <property type="entry name" value="HTH_MARR"/>
    <property type="match status" value="1"/>
</dbReference>
<dbReference type="RefSeq" id="WP_110128108.1">
    <property type="nucleotide sequence ID" value="NZ_QHLY01000012.1"/>
</dbReference>
<organism evidence="2 3">
    <name type="scientific">Cryobacterium arcticum</name>
    <dbReference type="NCBI Taxonomy" id="670052"/>
    <lineage>
        <taxon>Bacteria</taxon>
        <taxon>Bacillati</taxon>
        <taxon>Actinomycetota</taxon>
        <taxon>Actinomycetes</taxon>
        <taxon>Micrococcales</taxon>
        <taxon>Microbacteriaceae</taxon>
        <taxon>Cryobacterium</taxon>
    </lineage>
</organism>
<protein>
    <submittedName>
        <fullName evidence="2">MarR family transcriptional regulator</fullName>
    </submittedName>
</protein>
<dbReference type="InterPro" id="IPR036390">
    <property type="entry name" value="WH_DNA-bd_sf"/>
</dbReference>
<dbReference type="EMBL" id="QHLY01000012">
    <property type="protein sequence ID" value="PXA68441.1"/>
    <property type="molecule type" value="Genomic_DNA"/>
</dbReference>
<dbReference type="GO" id="GO:0006950">
    <property type="term" value="P:response to stress"/>
    <property type="evidence" value="ECO:0007669"/>
    <property type="project" value="TreeGrafter"/>
</dbReference>
<dbReference type="GO" id="GO:0003700">
    <property type="term" value="F:DNA-binding transcription factor activity"/>
    <property type="evidence" value="ECO:0007669"/>
    <property type="project" value="InterPro"/>
</dbReference>
<comment type="caution">
    <text evidence="2">The sequence shown here is derived from an EMBL/GenBank/DDBJ whole genome shotgun (WGS) entry which is preliminary data.</text>
</comment>
<dbReference type="OrthoDB" id="3174724at2"/>
<dbReference type="SUPFAM" id="SSF46785">
    <property type="entry name" value="Winged helix' DNA-binding domain"/>
    <property type="match status" value="1"/>
</dbReference>
<feature type="domain" description="HTH marR-type" evidence="1">
    <location>
        <begin position="14"/>
        <end position="145"/>
    </location>
</feature>
<evidence type="ECO:0000313" key="3">
    <source>
        <dbReference type="Proteomes" id="UP000246722"/>
    </source>
</evidence>
<dbReference type="Gene3D" id="1.10.10.10">
    <property type="entry name" value="Winged helix-like DNA-binding domain superfamily/Winged helix DNA-binding domain"/>
    <property type="match status" value="1"/>
</dbReference>
<gene>
    <name evidence="2" type="ORF">CTB96_17750</name>
</gene>
<accession>A0A317ZPL1</accession>
<evidence type="ECO:0000313" key="2">
    <source>
        <dbReference type="EMBL" id="PXA68441.1"/>
    </source>
</evidence>
<dbReference type="Proteomes" id="UP000246722">
    <property type="component" value="Unassembled WGS sequence"/>
</dbReference>
<dbReference type="PANTHER" id="PTHR33164">
    <property type="entry name" value="TRANSCRIPTIONAL REGULATOR, MARR FAMILY"/>
    <property type="match status" value="1"/>
</dbReference>
<dbReference type="PANTHER" id="PTHR33164:SF43">
    <property type="entry name" value="HTH-TYPE TRANSCRIPTIONAL REPRESSOR YETL"/>
    <property type="match status" value="1"/>
</dbReference>
<evidence type="ECO:0000259" key="1">
    <source>
        <dbReference type="PROSITE" id="PS50995"/>
    </source>
</evidence>